<comment type="caution">
    <text evidence="1">The sequence shown here is derived from an EMBL/GenBank/DDBJ whole genome shotgun (WGS) entry which is preliminary data.</text>
</comment>
<sequence length="201" mass="22623">MPEYFIKNTQYGLHALSSAQRSQIKVRWDMGLYSAVVSSLIMSAYNHHRDTTGSRFAIHGDVAFDGSDGNFVVRGTDLRATVKLNLVYIDSATHATIDVATSWPVTEKQKLELEKDKARILGKKFLNGQDLNGLVYLRYDTCESATEELMKQIAEETKDISMVAARAKTTNKRMMTMEMTPEEEELLIAEMEEGISTEEEA</sequence>
<reference evidence="1 2" key="1">
    <citation type="journal article" date="2024" name="IMA Fungus">
        <title>Apiospora arundinis, a panoply of carbohydrate-active enzymes and secondary metabolites.</title>
        <authorList>
            <person name="Sorensen T."/>
            <person name="Petersen C."/>
            <person name="Muurmann A.T."/>
            <person name="Christiansen J.V."/>
            <person name="Brundto M.L."/>
            <person name="Overgaard C.K."/>
            <person name="Boysen A.T."/>
            <person name="Wollenberg R.D."/>
            <person name="Larsen T.O."/>
            <person name="Sorensen J.L."/>
            <person name="Nielsen K.L."/>
            <person name="Sondergaard T.E."/>
        </authorList>
    </citation>
    <scope>NUCLEOTIDE SEQUENCE [LARGE SCALE GENOMIC DNA]</scope>
    <source>
        <strain evidence="1 2">AAU 773</strain>
    </source>
</reference>
<name>A0ABR2IIF4_9PEZI</name>
<dbReference type="Proteomes" id="UP001390339">
    <property type="component" value="Unassembled WGS sequence"/>
</dbReference>
<evidence type="ECO:0000313" key="1">
    <source>
        <dbReference type="EMBL" id="KAK8863372.1"/>
    </source>
</evidence>
<dbReference type="EMBL" id="JAPCWZ010000005">
    <property type="protein sequence ID" value="KAK8863372.1"/>
    <property type="molecule type" value="Genomic_DNA"/>
</dbReference>
<proteinExistence type="predicted"/>
<evidence type="ECO:0000313" key="2">
    <source>
        <dbReference type="Proteomes" id="UP001390339"/>
    </source>
</evidence>
<accession>A0ABR2IIF4</accession>
<gene>
    <name evidence="1" type="ORF">PGQ11_009607</name>
</gene>
<organism evidence="1 2">
    <name type="scientific">Apiospora arundinis</name>
    <dbReference type="NCBI Taxonomy" id="335852"/>
    <lineage>
        <taxon>Eukaryota</taxon>
        <taxon>Fungi</taxon>
        <taxon>Dikarya</taxon>
        <taxon>Ascomycota</taxon>
        <taxon>Pezizomycotina</taxon>
        <taxon>Sordariomycetes</taxon>
        <taxon>Xylariomycetidae</taxon>
        <taxon>Amphisphaeriales</taxon>
        <taxon>Apiosporaceae</taxon>
        <taxon>Apiospora</taxon>
    </lineage>
</organism>
<protein>
    <submittedName>
        <fullName evidence="1">Uncharacterized protein</fullName>
    </submittedName>
</protein>
<keyword evidence="2" id="KW-1185">Reference proteome</keyword>